<accession>A0A6A4I5R8</accession>
<dbReference type="Proteomes" id="UP000799118">
    <property type="component" value="Unassembled WGS sequence"/>
</dbReference>
<keyword evidence="8" id="KW-0472">Membrane</keyword>
<evidence type="ECO:0000256" key="9">
    <source>
        <dbReference type="ARBA" id="ARBA00023180"/>
    </source>
</evidence>
<evidence type="ECO:0000256" key="8">
    <source>
        <dbReference type="ARBA" id="ARBA00023136"/>
    </source>
</evidence>
<dbReference type="InterPro" id="IPR040039">
    <property type="entry name" value="PIGX"/>
</dbReference>
<keyword evidence="5" id="KW-0812">Transmembrane</keyword>
<dbReference type="InterPro" id="IPR013233">
    <property type="entry name" value="PIG-X/PBN1"/>
</dbReference>
<evidence type="ECO:0000256" key="7">
    <source>
        <dbReference type="ARBA" id="ARBA00022989"/>
    </source>
</evidence>
<evidence type="ECO:0000256" key="1">
    <source>
        <dbReference type="ARBA" id="ARBA00004389"/>
    </source>
</evidence>
<proteinExistence type="inferred from homology"/>
<reference evidence="11" key="1">
    <citation type="journal article" date="2019" name="Environ. Microbiol.">
        <title>Fungal ecological strategies reflected in gene transcription - a case study of two litter decomposers.</title>
        <authorList>
            <person name="Barbi F."/>
            <person name="Kohler A."/>
            <person name="Barry K."/>
            <person name="Baskaran P."/>
            <person name="Daum C."/>
            <person name="Fauchery L."/>
            <person name="Ihrmark K."/>
            <person name="Kuo A."/>
            <person name="LaButti K."/>
            <person name="Lipzen A."/>
            <person name="Morin E."/>
            <person name="Grigoriev I.V."/>
            <person name="Henrissat B."/>
            <person name="Lindahl B."/>
            <person name="Martin F."/>
        </authorList>
    </citation>
    <scope>NUCLEOTIDE SEQUENCE</scope>
    <source>
        <strain evidence="11">JB14</strain>
    </source>
</reference>
<keyword evidence="12" id="KW-1185">Reference proteome</keyword>
<dbReference type="PANTHER" id="PTHR28650">
    <property type="entry name" value="PHOSPHATIDYLINOSITOL-GLYCAN BIOSYNTHESIS CLASS X PROTEIN"/>
    <property type="match status" value="1"/>
</dbReference>
<protein>
    <recommendedName>
        <fullName evidence="10">Protein PBN1</fullName>
    </recommendedName>
</protein>
<evidence type="ECO:0000313" key="11">
    <source>
        <dbReference type="EMBL" id="KAE9406059.1"/>
    </source>
</evidence>
<sequence length="147" mass="16720">MVRISSSIEPEYGFHRTFTTSITSKNTDWVSLVEESRCSMHMYYKFPVLVFVDPYELANYQNIYSFEHHGNANLELPVAAMDSNGTSLLLTLTSVAPQLEVPVPLHLRYGEISHSNSETHRTAEIAWPDLILSCPSPGKLPLLFLYW</sequence>
<dbReference type="UniPathway" id="UPA00196"/>
<keyword evidence="4 10" id="KW-0337">GPI-anchor biosynthesis</keyword>
<comment type="pathway">
    <text evidence="2 10">Glycolipid biosynthesis; glycosylphosphatidylinositol-anchor biosynthesis.</text>
</comment>
<comment type="subcellular location">
    <subcellularLocation>
        <location evidence="1 10">Endoplasmic reticulum membrane</location>
        <topology evidence="1 10">Single-pass membrane protein</topology>
    </subcellularLocation>
</comment>
<dbReference type="AlphaFoldDB" id="A0A6A4I5R8"/>
<evidence type="ECO:0000256" key="10">
    <source>
        <dbReference type="RuleBase" id="RU366056"/>
    </source>
</evidence>
<gene>
    <name evidence="11" type="ORF">BT96DRAFT_915557</name>
</gene>
<organism evidence="11 12">
    <name type="scientific">Gymnopus androsaceus JB14</name>
    <dbReference type="NCBI Taxonomy" id="1447944"/>
    <lineage>
        <taxon>Eukaryota</taxon>
        <taxon>Fungi</taxon>
        <taxon>Dikarya</taxon>
        <taxon>Basidiomycota</taxon>
        <taxon>Agaricomycotina</taxon>
        <taxon>Agaricomycetes</taxon>
        <taxon>Agaricomycetidae</taxon>
        <taxon>Agaricales</taxon>
        <taxon>Marasmiineae</taxon>
        <taxon>Omphalotaceae</taxon>
        <taxon>Gymnopus</taxon>
    </lineage>
</organism>
<comment type="function">
    <text evidence="10">Required for proper folding and/or the stability of a subset of proteins in the endoplasmic reticulum. Component of glycosylphosphatidylinositol-mannosyltransferase 1 which transfers the first of the 4 mannoses in the GPI-anchor precursors during GPI-anchor biosynthesis. Probably acts by stabilizing the mannosyltransferase GPI14.</text>
</comment>
<keyword evidence="6 10" id="KW-0256">Endoplasmic reticulum</keyword>
<keyword evidence="9" id="KW-0325">Glycoprotein</keyword>
<dbReference type="EMBL" id="ML769404">
    <property type="protein sequence ID" value="KAE9406059.1"/>
    <property type="molecule type" value="Genomic_DNA"/>
</dbReference>
<evidence type="ECO:0000256" key="2">
    <source>
        <dbReference type="ARBA" id="ARBA00004687"/>
    </source>
</evidence>
<dbReference type="PANTHER" id="PTHR28650:SF1">
    <property type="entry name" value="PHOSPHATIDYLINOSITOL-GLYCAN BIOSYNTHESIS CLASS X PROTEIN"/>
    <property type="match status" value="1"/>
</dbReference>
<dbReference type="OrthoDB" id="5546453at2759"/>
<dbReference type="Pfam" id="PF08320">
    <property type="entry name" value="PIG-X"/>
    <property type="match status" value="1"/>
</dbReference>
<evidence type="ECO:0000313" key="12">
    <source>
        <dbReference type="Proteomes" id="UP000799118"/>
    </source>
</evidence>
<evidence type="ECO:0000256" key="3">
    <source>
        <dbReference type="ARBA" id="ARBA00010345"/>
    </source>
</evidence>
<keyword evidence="7" id="KW-1133">Transmembrane helix</keyword>
<evidence type="ECO:0000256" key="4">
    <source>
        <dbReference type="ARBA" id="ARBA00022502"/>
    </source>
</evidence>
<dbReference type="GO" id="GO:0006506">
    <property type="term" value="P:GPI anchor biosynthetic process"/>
    <property type="evidence" value="ECO:0007669"/>
    <property type="project" value="UniProtKB-UniPathway"/>
</dbReference>
<evidence type="ECO:0000256" key="6">
    <source>
        <dbReference type="ARBA" id="ARBA00022824"/>
    </source>
</evidence>
<dbReference type="GO" id="GO:0005789">
    <property type="term" value="C:endoplasmic reticulum membrane"/>
    <property type="evidence" value="ECO:0007669"/>
    <property type="project" value="UniProtKB-SubCell"/>
</dbReference>
<comment type="similarity">
    <text evidence="3 10">Belongs to the PIGX family.</text>
</comment>
<evidence type="ECO:0000256" key="5">
    <source>
        <dbReference type="ARBA" id="ARBA00022692"/>
    </source>
</evidence>
<name>A0A6A4I5R8_9AGAR</name>